<sequence length="144" mass="15924">MMLYRQQLQVLSADLMGFLLLRQTLHVSGDFHGQVLLRLQQELHPGNGPPGKYLHRDRTHLQLLHAVLDEGGVCGSRGVRRPQSLLSLQDPDPMESSCELNSSVVSCLLMVVSTAESLCLSDRWSDCRLEAAEISTCCFSCSPS</sequence>
<proteinExistence type="predicted"/>
<evidence type="ECO:0000313" key="1">
    <source>
        <dbReference type="EMBL" id="KAF3845585.1"/>
    </source>
</evidence>
<accession>A0A7J5Y822</accession>
<protein>
    <submittedName>
        <fullName evidence="1">Uncharacterized protein</fullName>
    </submittedName>
</protein>
<dbReference type="Proteomes" id="UP000518266">
    <property type="component" value="Unassembled WGS sequence"/>
</dbReference>
<evidence type="ECO:0000313" key="2">
    <source>
        <dbReference type="Proteomes" id="UP000518266"/>
    </source>
</evidence>
<gene>
    <name evidence="1" type="ORF">F7725_008748</name>
</gene>
<comment type="caution">
    <text evidence="1">The sequence shown here is derived from an EMBL/GenBank/DDBJ whole genome shotgun (WGS) entry which is preliminary data.</text>
</comment>
<name>A0A7J5Y822_DISMA</name>
<dbReference type="EMBL" id="JAAKFY010000015">
    <property type="protein sequence ID" value="KAF3845585.1"/>
    <property type="molecule type" value="Genomic_DNA"/>
</dbReference>
<reference evidence="1 2" key="1">
    <citation type="submission" date="2020-03" db="EMBL/GenBank/DDBJ databases">
        <title>Dissostichus mawsoni Genome sequencing and assembly.</title>
        <authorList>
            <person name="Park H."/>
        </authorList>
    </citation>
    <scope>NUCLEOTIDE SEQUENCE [LARGE SCALE GENOMIC DNA]</scope>
    <source>
        <strain evidence="1">DM0001</strain>
        <tissue evidence="1">Muscle</tissue>
    </source>
</reference>
<keyword evidence="2" id="KW-1185">Reference proteome</keyword>
<dbReference type="AlphaFoldDB" id="A0A7J5Y822"/>
<organism evidence="1 2">
    <name type="scientific">Dissostichus mawsoni</name>
    <name type="common">Antarctic cod</name>
    <dbReference type="NCBI Taxonomy" id="36200"/>
    <lineage>
        <taxon>Eukaryota</taxon>
        <taxon>Metazoa</taxon>
        <taxon>Chordata</taxon>
        <taxon>Craniata</taxon>
        <taxon>Vertebrata</taxon>
        <taxon>Euteleostomi</taxon>
        <taxon>Actinopterygii</taxon>
        <taxon>Neopterygii</taxon>
        <taxon>Teleostei</taxon>
        <taxon>Neoteleostei</taxon>
        <taxon>Acanthomorphata</taxon>
        <taxon>Eupercaria</taxon>
        <taxon>Perciformes</taxon>
        <taxon>Notothenioidei</taxon>
        <taxon>Nototheniidae</taxon>
        <taxon>Dissostichus</taxon>
    </lineage>
</organism>